<dbReference type="GO" id="GO:0016020">
    <property type="term" value="C:membrane"/>
    <property type="evidence" value="ECO:0007669"/>
    <property type="project" value="TreeGrafter"/>
</dbReference>
<dbReference type="InterPro" id="IPR012171">
    <property type="entry name" value="Fatty_acid_desaturase"/>
</dbReference>
<evidence type="ECO:0000313" key="3">
    <source>
        <dbReference type="EMBL" id="TKD09937.1"/>
    </source>
</evidence>
<evidence type="ECO:0000313" key="4">
    <source>
        <dbReference type="Proteomes" id="UP000309215"/>
    </source>
</evidence>
<feature type="domain" description="Fatty acid desaturase" evidence="2">
    <location>
        <begin position="57"/>
        <end position="281"/>
    </location>
</feature>
<feature type="transmembrane region" description="Helical" evidence="1">
    <location>
        <begin position="140"/>
        <end position="162"/>
    </location>
</feature>
<dbReference type="GO" id="GO:0008610">
    <property type="term" value="P:lipid biosynthetic process"/>
    <property type="evidence" value="ECO:0007669"/>
    <property type="project" value="UniProtKB-ARBA"/>
</dbReference>
<feature type="transmembrane region" description="Helical" evidence="1">
    <location>
        <begin position="174"/>
        <end position="190"/>
    </location>
</feature>
<protein>
    <submittedName>
        <fullName evidence="3">Omega-3 fatty acid desaturase</fullName>
    </submittedName>
</protein>
<accession>A0A4U1JFR2</accession>
<dbReference type="InterPro" id="IPR005804">
    <property type="entry name" value="FA_desaturase_dom"/>
</dbReference>
<keyword evidence="1" id="KW-0812">Transmembrane</keyword>
<dbReference type="PANTHER" id="PTHR19353:SF19">
    <property type="entry name" value="DELTA(5) FATTY ACID DESATURASE C-RELATED"/>
    <property type="match status" value="1"/>
</dbReference>
<sequence length="336" mass="38549">MAGQGMDAVPREILRAAYERKPIYLLKIPLHYGLWAGLAWVLYATQHHRFAILIGIVVAFTIANLIRGLGAAGHDAVHGNLSRSKTISYLLALLCWSPSGFPVTLYANYHLHHHKITNTYPDVDNVVVTDYTKHPTLAKIFLFVVYTFAYPFYFLGQMLKFYMKRLTPALQVRTHLETLGYFSLVGLAAWYMPFQVWFFCFALPFIFGAILASVTSMIEHFEMPATDDDAYSSRTYGTKSDFLNFLWNNVTYHNEHHKYPGIPFYNLKSFHHAAYPYYDERVKAECYGSVLGPTFMLWGRIVKLDVDKLEAKYQDLDKQKEREKMLAVQGIQPGAA</sequence>
<dbReference type="AlphaFoldDB" id="A0A4U1JFR2"/>
<reference evidence="3 4" key="1">
    <citation type="submission" date="2019-04" db="EMBL/GenBank/DDBJ databases">
        <authorList>
            <person name="Li Y."/>
            <person name="Wang J."/>
        </authorList>
    </citation>
    <scope>NUCLEOTIDE SEQUENCE [LARGE SCALE GENOMIC DNA]</scope>
    <source>
        <strain evidence="3 4">DSM 14668</strain>
    </source>
</reference>
<dbReference type="PANTHER" id="PTHR19353">
    <property type="entry name" value="FATTY ACID DESATURASE 2"/>
    <property type="match status" value="1"/>
</dbReference>
<feature type="transmembrane region" description="Helical" evidence="1">
    <location>
        <begin position="49"/>
        <end position="66"/>
    </location>
</feature>
<feature type="transmembrane region" description="Helical" evidence="1">
    <location>
        <begin position="196"/>
        <end position="214"/>
    </location>
</feature>
<dbReference type="GO" id="GO:0016717">
    <property type="term" value="F:oxidoreductase activity, acting on paired donors, with oxidation of a pair of donors resulting in the reduction of molecular oxygen to two molecules of water"/>
    <property type="evidence" value="ECO:0007669"/>
    <property type="project" value="TreeGrafter"/>
</dbReference>
<feature type="transmembrane region" description="Helical" evidence="1">
    <location>
        <begin position="24"/>
        <end position="43"/>
    </location>
</feature>
<keyword evidence="1" id="KW-1133">Transmembrane helix</keyword>
<comment type="caution">
    <text evidence="3">The sequence shown here is derived from an EMBL/GenBank/DDBJ whole genome shotgun (WGS) entry which is preliminary data.</text>
</comment>
<evidence type="ECO:0000256" key="1">
    <source>
        <dbReference type="SAM" id="Phobius"/>
    </source>
</evidence>
<keyword evidence="1" id="KW-0472">Membrane</keyword>
<name>A0A4U1JFR2_9BACT</name>
<organism evidence="3 4">
    <name type="scientific">Polyangium fumosum</name>
    <dbReference type="NCBI Taxonomy" id="889272"/>
    <lineage>
        <taxon>Bacteria</taxon>
        <taxon>Pseudomonadati</taxon>
        <taxon>Myxococcota</taxon>
        <taxon>Polyangia</taxon>
        <taxon>Polyangiales</taxon>
        <taxon>Polyangiaceae</taxon>
        <taxon>Polyangium</taxon>
    </lineage>
</organism>
<dbReference type="Pfam" id="PF00487">
    <property type="entry name" value="FA_desaturase"/>
    <property type="match status" value="1"/>
</dbReference>
<keyword evidence="4" id="KW-1185">Reference proteome</keyword>
<dbReference type="Proteomes" id="UP000309215">
    <property type="component" value="Unassembled WGS sequence"/>
</dbReference>
<proteinExistence type="predicted"/>
<dbReference type="OrthoDB" id="9800167at2"/>
<feature type="transmembrane region" description="Helical" evidence="1">
    <location>
        <begin position="87"/>
        <end position="107"/>
    </location>
</feature>
<gene>
    <name evidence="3" type="ORF">E8A74_10010</name>
</gene>
<evidence type="ECO:0000259" key="2">
    <source>
        <dbReference type="Pfam" id="PF00487"/>
    </source>
</evidence>
<dbReference type="EMBL" id="SSMQ01000008">
    <property type="protein sequence ID" value="TKD09937.1"/>
    <property type="molecule type" value="Genomic_DNA"/>
</dbReference>